<name>A0A1G4PTZ7_9HYPH</name>
<protein>
    <submittedName>
        <fullName evidence="1">Uncharacterized protein</fullName>
    </submittedName>
</protein>
<accession>A0A1G4PTZ7</accession>
<gene>
    <name evidence="1" type="ORF">SAMN02927900_00975</name>
</gene>
<organism evidence="1 2">
    <name type="scientific">Rhizobium mongolense subsp. loessense</name>
    <dbReference type="NCBI Taxonomy" id="158890"/>
    <lineage>
        <taxon>Bacteria</taxon>
        <taxon>Pseudomonadati</taxon>
        <taxon>Pseudomonadota</taxon>
        <taxon>Alphaproteobacteria</taxon>
        <taxon>Hyphomicrobiales</taxon>
        <taxon>Rhizobiaceae</taxon>
        <taxon>Rhizobium/Agrobacterium group</taxon>
        <taxon>Rhizobium</taxon>
    </lineage>
</organism>
<proteinExistence type="predicted"/>
<dbReference type="EMBL" id="FMTM01000001">
    <property type="protein sequence ID" value="SCW35793.1"/>
    <property type="molecule type" value="Genomic_DNA"/>
</dbReference>
<evidence type="ECO:0000313" key="1">
    <source>
        <dbReference type="EMBL" id="SCW35793.1"/>
    </source>
</evidence>
<reference evidence="1 2" key="1">
    <citation type="submission" date="2016-10" db="EMBL/GenBank/DDBJ databases">
        <authorList>
            <person name="de Groot N.N."/>
        </authorList>
    </citation>
    <scope>NUCLEOTIDE SEQUENCE [LARGE SCALE GENOMIC DNA]</scope>
    <source>
        <strain evidence="1 2">CGMCC 1.3401</strain>
    </source>
</reference>
<dbReference type="RefSeq" id="WP_092583744.1">
    <property type="nucleotide sequence ID" value="NZ_FMTM01000001.1"/>
</dbReference>
<dbReference type="Proteomes" id="UP000199542">
    <property type="component" value="Unassembled WGS sequence"/>
</dbReference>
<sequence length="131" mass="14649">MLLHPNDKPRPFAEAIHIDDDDDDQGTYWTPAAPMTVSEAHPNLKAQLPPRLVFQRIRLMTACAYDVASGGPVGYFEIALDPDNERACGVFRTIFEGEDITSMPVWFPCENDAELAIDKVFRIAQADGWVL</sequence>
<dbReference type="AlphaFoldDB" id="A0A1G4PTZ7"/>
<evidence type="ECO:0000313" key="2">
    <source>
        <dbReference type="Proteomes" id="UP000199542"/>
    </source>
</evidence>